<feature type="compositionally biased region" description="Gly residues" evidence="1">
    <location>
        <begin position="186"/>
        <end position="204"/>
    </location>
</feature>
<proteinExistence type="predicted"/>
<evidence type="ECO:0000313" key="4">
    <source>
        <dbReference type="Proteomes" id="UP000236178"/>
    </source>
</evidence>
<keyword evidence="2" id="KW-0812">Transmembrane</keyword>
<accession>A0A2I0SKS4</accession>
<keyword evidence="2" id="KW-0472">Membrane</keyword>
<dbReference type="InterPro" id="IPR018723">
    <property type="entry name" value="DUF2254_membrane"/>
</dbReference>
<reference evidence="3 4" key="1">
    <citation type="submission" date="2017-12" db="EMBL/GenBank/DDBJ databases">
        <title>Streptomyces populusis sp. nov., a novel endophytic actinobacterium isolated from stems of Populus adenopoda Maxim.</title>
        <authorList>
            <person name="Wang Z."/>
        </authorList>
    </citation>
    <scope>NUCLEOTIDE SEQUENCE [LARGE SCALE GENOMIC DNA]</scope>
    <source>
        <strain evidence="3 4">A249</strain>
    </source>
</reference>
<keyword evidence="4" id="KW-1185">Reference proteome</keyword>
<comment type="caution">
    <text evidence="3">The sequence shown here is derived from an EMBL/GenBank/DDBJ whole genome shotgun (WGS) entry which is preliminary data.</text>
</comment>
<feature type="transmembrane region" description="Helical" evidence="2">
    <location>
        <begin position="26"/>
        <end position="46"/>
    </location>
</feature>
<evidence type="ECO:0000256" key="1">
    <source>
        <dbReference type="SAM" id="MobiDB-lite"/>
    </source>
</evidence>
<dbReference type="Pfam" id="PF10011">
    <property type="entry name" value="DUF2254"/>
    <property type="match status" value="1"/>
</dbReference>
<dbReference type="AlphaFoldDB" id="A0A2I0SKS4"/>
<feature type="region of interest" description="Disordered" evidence="1">
    <location>
        <begin position="416"/>
        <end position="450"/>
    </location>
</feature>
<dbReference type="EMBL" id="PJOS01000049">
    <property type="protein sequence ID" value="PKT70538.1"/>
    <property type="molecule type" value="Genomic_DNA"/>
</dbReference>
<sequence length="450" mass="47184">MNVLAAVGRNASVRTGRAAFRRRRRLRAGLLQLVSVGVGLGLGLAVPEIGRGPVLPSRQVAELLLATGFGVLGAATVIFSVLFLVVQWAATTFTPRLTLFRDAPIVWRTFAFVVGLTVFCATAALTLAGRDEVSVIVPVGAGVLLLLLLALLRSLLLQAVAAIQLAPVLLSVSERGRRGLDLLCAGGTGRGEDPGGPAGPGHPAGRGRPRSTVGWTGAGTVLQRVDTDRLAAAARAADAVVVLRVSPGAALRHGTTVAEVYDGELPASAVLRTLETGAERVFDQDPGLAFRLLADIALRALSPAVNDPATAVQAVDAMEDLLLRPAPARAREREVADRAGTVRVVVPQPGREDFLRTALDDVIPAARNSPMVLIRLRALLENLRGTGHGRADGPIGRRLAWVDDELDTRFPRLRETLAEERAEGGERAEGDAGRAEGDAGRAGEEHPDGG</sequence>
<evidence type="ECO:0000256" key="2">
    <source>
        <dbReference type="SAM" id="Phobius"/>
    </source>
</evidence>
<feature type="transmembrane region" description="Helical" evidence="2">
    <location>
        <begin position="133"/>
        <end position="152"/>
    </location>
</feature>
<name>A0A2I0SKS4_9ACTN</name>
<organism evidence="3 4">
    <name type="scientific">Streptomyces populi</name>
    <dbReference type="NCBI Taxonomy" id="2058924"/>
    <lineage>
        <taxon>Bacteria</taxon>
        <taxon>Bacillati</taxon>
        <taxon>Actinomycetota</taxon>
        <taxon>Actinomycetes</taxon>
        <taxon>Kitasatosporales</taxon>
        <taxon>Streptomycetaceae</taxon>
        <taxon>Streptomyces</taxon>
    </lineage>
</organism>
<gene>
    <name evidence="3" type="ORF">CW362_24030</name>
</gene>
<protein>
    <submittedName>
        <fullName evidence="3">DUF2254 domain-containing protein</fullName>
    </submittedName>
</protein>
<keyword evidence="2" id="KW-1133">Transmembrane helix</keyword>
<evidence type="ECO:0000313" key="3">
    <source>
        <dbReference type="EMBL" id="PKT70538.1"/>
    </source>
</evidence>
<dbReference type="RefSeq" id="WP_103551600.1">
    <property type="nucleotide sequence ID" value="NZ_JBHJSK010000027.1"/>
</dbReference>
<feature type="transmembrane region" description="Helical" evidence="2">
    <location>
        <begin position="66"/>
        <end position="93"/>
    </location>
</feature>
<feature type="transmembrane region" description="Helical" evidence="2">
    <location>
        <begin position="105"/>
        <end position="127"/>
    </location>
</feature>
<dbReference type="Proteomes" id="UP000236178">
    <property type="component" value="Unassembled WGS sequence"/>
</dbReference>
<feature type="region of interest" description="Disordered" evidence="1">
    <location>
        <begin position="186"/>
        <end position="215"/>
    </location>
</feature>
<dbReference type="OrthoDB" id="2955631at2"/>